<gene>
    <name evidence="1" type="ORF">CO057_01725</name>
</gene>
<reference evidence="2" key="1">
    <citation type="submission" date="2017-09" db="EMBL/GenBank/DDBJ databases">
        <title>Depth-based differentiation of microbial function through sediment-hosted aquifers and enrichment of novel symbionts in the deep terrestrial subsurface.</title>
        <authorList>
            <person name="Probst A.J."/>
            <person name="Ladd B."/>
            <person name="Jarett J.K."/>
            <person name="Geller-Mcgrath D.E."/>
            <person name="Sieber C.M.K."/>
            <person name="Emerson J.B."/>
            <person name="Anantharaman K."/>
            <person name="Thomas B.C."/>
            <person name="Malmstrom R."/>
            <person name="Stieglmeier M."/>
            <person name="Klingl A."/>
            <person name="Woyke T."/>
            <person name="Ryan C.M."/>
            <person name="Banfield J.F."/>
        </authorList>
    </citation>
    <scope>NUCLEOTIDE SEQUENCE [LARGE SCALE GENOMIC DNA]</scope>
</reference>
<protein>
    <submittedName>
        <fullName evidence="1">Uncharacterized protein</fullName>
    </submittedName>
</protein>
<dbReference type="EMBL" id="PFSI01000028">
    <property type="protein sequence ID" value="PJC24647.1"/>
    <property type="molecule type" value="Genomic_DNA"/>
</dbReference>
<name>A0A2M8EPP2_9BACT</name>
<dbReference type="AlphaFoldDB" id="A0A2M8EPP2"/>
<comment type="caution">
    <text evidence="1">The sequence shown here is derived from an EMBL/GenBank/DDBJ whole genome shotgun (WGS) entry which is preliminary data.</text>
</comment>
<accession>A0A2M8EPP2</accession>
<dbReference type="Gene3D" id="3.90.20.10">
    <property type="match status" value="1"/>
</dbReference>
<evidence type="ECO:0000313" key="1">
    <source>
        <dbReference type="EMBL" id="PJC24647.1"/>
    </source>
</evidence>
<dbReference type="Proteomes" id="UP000230251">
    <property type="component" value="Unassembled WGS sequence"/>
</dbReference>
<sequence>MDKEIEQEFSAVKKQLLTIDKRFEQVDKRFDKIEQRLDYADFDRKSIWEAIKNVDKKSINGLTKSFIKLTTS</sequence>
<evidence type="ECO:0000313" key="2">
    <source>
        <dbReference type="Proteomes" id="UP000230251"/>
    </source>
</evidence>
<organism evidence="1 2">
    <name type="scientific">Candidatus Uhrbacteria bacterium CG_4_9_14_0_2_um_filter_41_50</name>
    <dbReference type="NCBI Taxonomy" id="1975031"/>
    <lineage>
        <taxon>Bacteria</taxon>
        <taxon>Candidatus Uhriibacteriota</taxon>
    </lineage>
</organism>
<proteinExistence type="predicted"/>